<dbReference type="AlphaFoldDB" id="A0A7J9I2Q8"/>
<dbReference type="Proteomes" id="UP000593560">
    <property type="component" value="Unassembled WGS sequence"/>
</dbReference>
<feature type="non-terminal residue" evidence="1">
    <location>
        <position position="25"/>
    </location>
</feature>
<gene>
    <name evidence="1" type="ORF">Gohar_001078</name>
</gene>
<name>A0A7J9I2Q8_9ROSI</name>
<dbReference type="EMBL" id="JABFAD010000013">
    <property type="protein sequence ID" value="MBA0816412.1"/>
    <property type="molecule type" value="Genomic_DNA"/>
</dbReference>
<comment type="caution">
    <text evidence="1">The sequence shown here is derived from an EMBL/GenBank/DDBJ whole genome shotgun (WGS) entry which is preliminary data.</text>
</comment>
<evidence type="ECO:0000313" key="1">
    <source>
        <dbReference type="EMBL" id="MBA0816412.1"/>
    </source>
</evidence>
<protein>
    <submittedName>
        <fullName evidence="1">Uncharacterized protein</fullName>
    </submittedName>
</protein>
<reference evidence="1 2" key="1">
    <citation type="journal article" date="2019" name="Genome Biol. Evol.">
        <title>Insights into the evolution of the New World diploid cottons (Gossypium, subgenus Houzingenia) based on genome sequencing.</title>
        <authorList>
            <person name="Grover C.E."/>
            <person name="Arick M.A. 2nd"/>
            <person name="Thrash A."/>
            <person name="Conover J.L."/>
            <person name="Sanders W.S."/>
            <person name="Peterson D.G."/>
            <person name="Frelichowski J.E."/>
            <person name="Scheffler J.A."/>
            <person name="Scheffler B.E."/>
            <person name="Wendel J.F."/>
        </authorList>
    </citation>
    <scope>NUCLEOTIDE SEQUENCE [LARGE SCALE GENOMIC DNA]</scope>
    <source>
        <strain evidence="1">0</strain>
        <tissue evidence="1">Leaf</tissue>
    </source>
</reference>
<accession>A0A7J9I2Q8</accession>
<organism evidence="1 2">
    <name type="scientific">Gossypium harknessii</name>
    <dbReference type="NCBI Taxonomy" id="34285"/>
    <lineage>
        <taxon>Eukaryota</taxon>
        <taxon>Viridiplantae</taxon>
        <taxon>Streptophyta</taxon>
        <taxon>Embryophyta</taxon>
        <taxon>Tracheophyta</taxon>
        <taxon>Spermatophyta</taxon>
        <taxon>Magnoliopsida</taxon>
        <taxon>eudicotyledons</taxon>
        <taxon>Gunneridae</taxon>
        <taxon>Pentapetalae</taxon>
        <taxon>rosids</taxon>
        <taxon>malvids</taxon>
        <taxon>Malvales</taxon>
        <taxon>Malvaceae</taxon>
        <taxon>Malvoideae</taxon>
        <taxon>Gossypium</taxon>
    </lineage>
</organism>
<proteinExistence type="predicted"/>
<evidence type="ECO:0000313" key="2">
    <source>
        <dbReference type="Proteomes" id="UP000593560"/>
    </source>
</evidence>
<keyword evidence="2" id="KW-1185">Reference proteome</keyword>
<sequence>MARQLGDFIREFLEYHAASVTRGVK</sequence>